<evidence type="ECO:0000256" key="1">
    <source>
        <dbReference type="SAM" id="MobiDB-lite"/>
    </source>
</evidence>
<organism evidence="3 4">
    <name type="scientific">Crepidotus variabilis</name>
    <dbReference type="NCBI Taxonomy" id="179855"/>
    <lineage>
        <taxon>Eukaryota</taxon>
        <taxon>Fungi</taxon>
        <taxon>Dikarya</taxon>
        <taxon>Basidiomycota</taxon>
        <taxon>Agaricomycotina</taxon>
        <taxon>Agaricomycetes</taxon>
        <taxon>Agaricomycetidae</taxon>
        <taxon>Agaricales</taxon>
        <taxon>Agaricineae</taxon>
        <taxon>Crepidotaceae</taxon>
        <taxon>Crepidotus</taxon>
    </lineage>
</organism>
<gene>
    <name evidence="3" type="ORF">CPB83DRAFT_855967</name>
</gene>
<reference evidence="3" key="1">
    <citation type="submission" date="2020-11" db="EMBL/GenBank/DDBJ databases">
        <authorList>
            <consortium name="DOE Joint Genome Institute"/>
            <person name="Ahrendt S."/>
            <person name="Riley R."/>
            <person name="Andreopoulos W."/>
            <person name="Labutti K."/>
            <person name="Pangilinan J."/>
            <person name="Ruiz-Duenas F.J."/>
            <person name="Barrasa J.M."/>
            <person name="Sanchez-Garcia M."/>
            <person name="Camarero S."/>
            <person name="Miyauchi S."/>
            <person name="Serrano A."/>
            <person name="Linde D."/>
            <person name="Babiker R."/>
            <person name="Drula E."/>
            <person name="Ayuso-Fernandez I."/>
            <person name="Pacheco R."/>
            <person name="Padilla G."/>
            <person name="Ferreira P."/>
            <person name="Barriuso J."/>
            <person name="Kellner H."/>
            <person name="Castanera R."/>
            <person name="Alfaro M."/>
            <person name="Ramirez L."/>
            <person name="Pisabarro A.G."/>
            <person name="Kuo A."/>
            <person name="Tritt A."/>
            <person name="Lipzen A."/>
            <person name="He G."/>
            <person name="Yan M."/>
            <person name="Ng V."/>
            <person name="Cullen D."/>
            <person name="Martin F."/>
            <person name="Rosso M.-N."/>
            <person name="Henrissat B."/>
            <person name="Hibbett D."/>
            <person name="Martinez A.T."/>
            <person name="Grigoriev I.V."/>
        </authorList>
    </citation>
    <scope>NUCLEOTIDE SEQUENCE</scope>
    <source>
        <strain evidence="3">CBS 506.95</strain>
    </source>
</reference>
<proteinExistence type="predicted"/>
<evidence type="ECO:0000313" key="4">
    <source>
        <dbReference type="Proteomes" id="UP000807306"/>
    </source>
</evidence>
<evidence type="ECO:0000313" key="3">
    <source>
        <dbReference type="EMBL" id="KAF9527538.1"/>
    </source>
</evidence>
<keyword evidence="2" id="KW-1133">Transmembrane helix</keyword>
<keyword evidence="2" id="KW-0472">Membrane</keyword>
<keyword evidence="4" id="KW-1185">Reference proteome</keyword>
<protein>
    <submittedName>
        <fullName evidence="3">Uncharacterized protein</fullName>
    </submittedName>
</protein>
<dbReference type="AlphaFoldDB" id="A0A9P6JP87"/>
<keyword evidence="2" id="KW-0812">Transmembrane</keyword>
<evidence type="ECO:0000256" key="2">
    <source>
        <dbReference type="SAM" id="Phobius"/>
    </source>
</evidence>
<dbReference type="Proteomes" id="UP000807306">
    <property type="component" value="Unassembled WGS sequence"/>
</dbReference>
<dbReference type="EMBL" id="MU157860">
    <property type="protein sequence ID" value="KAF9527538.1"/>
    <property type="molecule type" value="Genomic_DNA"/>
</dbReference>
<accession>A0A9P6JP87</accession>
<feature type="region of interest" description="Disordered" evidence="1">
    <location>
        <begin position="1"/>
        <end position="20"/>
    </location>
</feature>
<comment type="caution">
    <text evidence="3">The sequence shown here is derived from an EMBL/GenBank/DDBJ whole genome shotgun (WGS) entry which is preliminary data.</text>
</comment>
<name>A0A9P6JP87_9AGAR</name>
<feature type="transmembrane region" description="Helical" evidence="2">
    <location>
        <begin position="37"/>
        <end position="58"/>
    </location>
</feature>
<sequence length="65" mass="6981">MWKTESGGKAARERHQSLAGQTSAATLEGLVKSSLGVWLGSGFFVKQLLLACHMVGFARKREGFG</sequence>